<evidence type="ECO:0000313" key="4">
    <source>
        <dbReference type="Proteomes" id="UP000268093"/>
    </source>
</evidence>
<accession>A0A433D5L0</accession>
<proteinExistence type="predicted"/>
<dbReference type="GO" id="GO:0005783">
    <property type="term" value="C:endoplasmic reticulum"/>
    <property type="evidence" value="ECO:0007669"/>
    <property type="project" value="TreeGrafter"/>
</dbReference>
<dbReference type="PROSITE" id="PS50033">
    <property type="entry name" value="UBX"/>
    <property type="match status" value="1"/>
</dbReference>
<feature type="domain" description="UBX" evidence="2">
    <location>
        <begin position="327"/>
        <end position="405"/>
    </location>
</feature>
<evidence type="ECO:0000259" key="2">
    <source>
        <dbReference type="PROSITE" id="PS50033"/>
    </source>
</evidence>
<reference evidence="3 4" key="1">
    <citation type="journal article" date="2018" name="New Phytol.">
        <title>Phylogenomics of Endogonaceae and evolution of mycorrhizas within Mucoromycota.</title>
        <authorList>
            <person name="Chang Y."/>
            <person name="Desiro A."/>
            <person name="Na H."/>
            <person name="Sandor L."/>
            <person name="Lipzen A."/>
            <person name="Clum A."/>
            <person name="Barry K."/>
            <person name="Grigoriev I.V."/>
            <person name="Martin F.M."/>
            <person name="Stajich J.E."/>
            <person name="Smith M.E."/>
            <person name="Bonito G."/>
            <person name="Spatafora J.W."/>
        </authorList>
    </citation>
    <scope>NUCLEOTIDE SEQUENCE [LARGE SCALE GENOMIC DNA]</scope>
    <source>
        <strain evidence="3 4">GMNB39</strain>
    </source>
</reference>
<feature type="compositionally biased region" description="Polar residues" evidence="1">
    <location>
        <begin position="185"/>
        <end position="210"/>
    </location>
</feature>
<feature type="compositionally biased region" description="Polar residues" evidence="1">
    <location>
        <begin position="537"/>
        <end position="549"/>
    </location>
</feature>
<keyword evidence="4" id="KW-1185">Reference proteome</keyword>
<dbReference type="Pfam" id="PF23187">
    <property type="entry name" value="UBX7_N"/>
    <property type="match status" value="1"/>
</dbReference>
<evidence type="ECO:0000256" key="1">
    <source>
        <dbReference type="SAM" id="MobiDB-lite"/>
    </source>
</evidence>
<protein>
    <recommendedName>
        <fullName evidence="2">UBX domain-containing protein</fullName>
    </recommendedName>
</protein>
<feature type="compositionally biased region" description="Basic and acidic residues" evidence="1">
    <location>
        <begin position="258"/>
        <end position="281"/>
    </location>
</feature>
<dbReference type="AlphaFoldDB" id="A0A433D5L0"/>
<dbReference type="Pfam" id="PF00789">
    <property type="entry name" value="UBX"/>
    <property type="match status" value="1"/>
</dbReference>
<dbReference type="OrthoDB" id="2445133at2759"/>
<dbReference type="InterPro" id="IPR029071">
    <property type="entry name" value="Ubiquitin-like_domsf"/>
</dbReference>
<evidence type="ECO:0000313" key="3">
    <source>
        <dbReference type="EMBL" id="RUP46119.1"/>
    </source>
</evidence>
<feature type="compositionally biased region" description="Low complexity" evidence="1">
    <location>
        <begin position="486"/>
        <end position="508"/>
    </location>
</feature>
<dbReference type="SUPFAM" id="SSF54236">
    <property type="entry name" value="Ubiquitin-like"/>
    <property type="match status" value="1"/>
</dbReference>
<sequence length="549" mass="59021">MASPWFAGSVSHAVAHATQRNCVFLVYIRDESAGSQQMDSTLANTDVATILRNETIALRLDRTSEDATMFGQLCNITNLYLFVISSNQPSPQYLHDKCSKFIFPSSVISLASSRGGALRDFAPGVLTEQDVIARITRAATSLPPPVSIATTSSSPPVATAVPPLSMQSPTAQAVVAEPSSYALASETTPSSSRSITTFNAETSSTSTSQGGLDEKKERLKKQLEERRKKREQEEKERERERETRRRADGHTLQQAQRDLSEKQNKKLANEYRKEKREADEARRKIREQIALDRADRAARRVAELEERRRAVAGEGEEAWGSSSTTRVVDSHSNLSIRLLDGSTLRNKFEATDTLEIVRDWLQDNRTDGDTPYNLLQTFPHRQFSAGDETRDLRDLGLTPSGTLIMKAAKAVSNAYGGNGAASGVSTGVWGYVESAVGVATTIVGGVASIVSGLVGSVMPAVGGDGGGGAVLGGEHDEDKDGANARRLAAQRGSSAGSSSSSLSDSRSGTPRLGRRPFGANIATLSQFGDEDSDDPDSNSTYNGNSTNQE</sequence>
<dbReference type="GO" id="GO:0036503">
    <property type="term" value="P:ERAD pathway"/>
    <property type="evidence" value="ECO:0007669"/>
    <property type="project" value="TreeGrafter"/>
</dbReference>
<feature type="region of interest" description="Disordered" evidence="1">
    <location>
        <begin position="486"/>
        <end position="549"/>
    </location>
</feature>
<organism evidence="3 4">
    <name type="scientific">Jimgerdemannia flammicorona</name>
    <dbReference type="NCBI Taxonomy" id="994334"/>
    <lineage>
        <taxon>Eukaryota</taxon>
        <taxon>Fungi</taxon>
        <taxon>Fungi incertae sedis</taxon>
        <taxon>Mucoromycota</taxon>
        <taxon>Mucoromycotina</taxon>
        <taxon>Endogonomycetes</taxon>
        <taxon>Endogonales</taxon>
        <taxon>Endogonaceae</taxon>
        <taxon>Jimgerdemannia</taxon>
    </lineage>
</organism>
<dbReference type="Gene3D" id="3.10.20.90">
    <property type="entry name" value="Phosphatidylinositol 3-kinase Catalytic Subunit, Chain A, domain 1"/>
    <property type="match status" value="1"/>
</dbReference>
<dbReference type="PANTHER" id="PTHR46424:SF1">
    <property type="entry name" value="UBX DOMAIN-CONTAINING PROTEIN 4"/>
    <property type="match status" value="1"/>
</dbReference>
<dbReference type="EMBL" id="RBNI01006311">
    <property type="protein sequence ID" value="RUP46119.1"/>
    <property type="molecule type" value="Genomic_DNA"/>
</dbReference>
<dbReference type="PANTHER" id="PTHR46424">
    <property type="entry name" value="UBX DOMAIN-CONTAINING PROTEIN 4"/>
    <property type="match status" value="1"/>
</dbReference>
<gene>
    <name evidence="3" type="ORF">BC936DRAFT_147338</name>
</gene>
<feature type="compositionally biased region" description="Basic and acidic residues" evidence="1">
    <location>
        <begin position="212"/>
        <end position="249"/>
    </location>
</feature>
<dbReference type="SMART" id="SM00166">
    <property type="entry name" value="UBX"/>
    <property type="match status" value="1"/>
</dbReference>
<feature type="region of interest" description="Disordered" evidence="1">
    <location>
        <begin position="185"/>
        <end position="281"/>
    </location>
</feature>
<dbReference type="Proteomes" id="UP000268093">
    <property type="component" value="Unassembled WGS sequence"/>
</dbReference>
<comment type="caution">
    <text evidence="3">The sequence shown here is derived from an EMBL/GenBank/DDBJ whole genome shotgun (WGS) entry which is preliminary data.</text>
</comment>
<dbReference type="InterPro" id="IPR001012">
    <property type="entry name" value="UBX_dom"/>
</dbReference>
<name>A0A433D5L0_9FUNG</name>